<dbReference type="Proteomes" id="UP000238937">
    <property type="component" value="Unassembled WGS sequence"/>
</dbReference>
<dbReference type="EMBL" id="PVWO01000324">
    <property type="protein sequence ID" value="PSB52514.1"/>
    <property type="molecule type" value="Genomic_DNA"/>
</dbReference>
<proteinExistence type="predicted"/>
<dbReference type="GO" id="GO:0004190">
    <property type="term" value="F:aspartic-type endopeptidase activity"/>
    <property type="evidence" value="ECO:0007669"/>
    <property type="project" value="InterPro"/>
</dbReference>
<dbReference type="AlphaFoldDB" id="A0A2T1G5K3"/>
<sequence>MGTYRYISLGTDIPAIPIVPLELIQPGKFDSPSVVGQAIVDTGSDCTLVPLPWLIQVNAQIADRALRIPVCGQLSLAIPHEVGIRFDKYRHFVFRVYGCSVDDIGEMVIVVRDILNLYRELESIDLNT</sequence>
<evidence type="ECO:0000313" key="2">
    <source>
        <dbReference type="Proteomes" id="UP000238937"/>
    </source>
</evidence>
<dbReference type="InterPro" id="IPR001969">
    <property type="entry name" value="Aspartic_peptidase_AS"/>
</dbReference>
<evidence type="ECO:0008006" key="3">
    <source>
        <dbReference type="Google" id="ProtNLM"/>
    </source>
</evidence>
<keyword evidence="2" id="KW-1185">Reference proteome</keyword>
<protein>
    <recommendedName>
        <fullName evidence="3">Peptidase A2 domain-containing protein</fullName>
    </recommendedName>
</protein>
<dbReference type="RefSeq" id="WP_106309114.1">
    <property type="nucleotide sequence ID" value="NZ_PVWO01000324.1"/>
</dbReference>
<gene>
    <name evidence="1" type="ORF">C7B77_20460</name>
</gene>
<accession>A0A2T1G5K3</accession>
<evidence type="ECO:0000313" key="1">
    <source>
        <dbReference type="EMBL" id="PSB52514.1"/>
    </source>
</evidence>
<name>A0A2T1G5K3_9CYAN</name>
<organism evidence="1 2">
    <name type="scientific">Chamaesiphon polymorphus CCALA 037</name>
    <dbReference type="NCBI Taxonomy" id="2107692"/>
    <lineage>
        <taxon>Bacteria</taxon>
        <taxon>Bacillati</taxon>
        <taxon>Cyanobacteriota</taxon>
        <taxon>Cyanophyceae</taxon>
        <taxon>Gomontiellales</taxon>
        <taxon>Chamaesiphonaceae</taxon>
        <taxon>Chamaesiphon</taxon>
    </lineage>
</organism>
<dbReference type="PROSITE" id="PS00141">
    <property type="entry name" value="ASP_PROTEASE"/>
    <property type="match status" value="1"/>
</dbReference>
<dbReference type="GO" id="GO:0006508">
    <property type="term" value="P:proteolysis"/>
    <property type="evidence" value="ECO:0007669"/>
    <property type="project" value="InterPro"/>
</dbReference>
<dbReference type="OrthoDB" id="572523at2"/>
<reference evidence="1 2" key="1">
    <citation type="submission" date="2018-03" db="EMBL/GenBank/DDBJ databases">
        <title>The ancient ancestry and fast evolution of plastids.</title>
        <authorList>
            <person name="Moore K.R."/>
            <person name="Magnabosco C."/>
            <person name="Momper L."/>
            <person name="Gold D.A."/>
            <person name="Bosak T."/>
            <person name="Fournier G.P."/>
        </authorList>
    </citation>
    <scope>NUCLEOTIDE SEQUENCE [LARGE SCALE GENOMIC DNA]</scope>
    <source>
        <strain evidence="1 2">CCALA 037</strain>
    </source>
</reference>
<comment type="caution">
    <text evidence="1">The sequence shown here is derived from an EMBL/GenBank/DDBJ whole genome shotgun (WGS) entry which is preliminary data.</text>
</comment>